<dbReference type="GO" id="GO:0005737">
    <property type="term" value="C:cytoplasm"/>
    <property type="evidence" value="ECO:0007669"/>
    <property type="project" value="TreeGrafter"/>
</dbReference>
<dbReference type="PANTHER" id="PTHR43765:SF2">
    <property type="entry name" value="2-DEHYDROPANTOATE 2-REDUCTASE"/>
    <property type="match status" value="1"/>
</dbReference>
<evidence type="ECO:0000256" key="6">
    <source>
        <dbReference type="ARBA" id="ARBA00022655"/>
    </source>
</evidence>
<evidence type="ECO:0000313" key="15">
    <source>
        <dbReference type="Proteomes" id="UP001163687"/>
    </source>
</evidence>
<feature type="domain" description="Ketopantoate reductase C-terminal" evidence="13">
    <location>
        <begin position="196"/>
        <end position="318"/>
    </location>
</feature>
<evidence type="ECO:0000256" key="1">
    <source>
        <dbReference type="ARBA" id="ARBA00002919"/>
    </source>
</evidence>
<evidence type="ECO:0000256" key="7">
    <source>
        <dbReference type="ARBA" id="ARBA00022857"/>
    </source>
</evidence>
<keyword evidence="7 11" id="KW-0521">NADP</keyword>
<dbReference type="Pfam" id="PF08546">
    <property type="entry name" value="ApbA_C"/>
    <property type="match status" value="1"/>
</dbReference>
<proteinExistence type="inferred from homology"/>
<dbReference type="InterPro" id="IPR013752">
    <property type="entry name" value="KPA_reductase"/>
</dbReference>
<evidence type="ECO:0000256" key="2">
    <source>
        <dbReference type="ARBA" id="ARBA00004994"/>
    </source>
</evidence>
<feature type="domain" description="Ketopantoate reductase N-terminal" evidence="12">
    <location>
        <begin position="10"/>
        <end position="166"/>
    </location>
</feature>
<reference evidence="14" key="1">
    <citation type="submission" date="2022-03" db="EMBL/GenBank/DDBJ databases">
        <title>Complete genome sequence of Caldinitratiruptor microaerophilus.</title>
        <authorList>
            <person name="Mukaiyama R."/>
            <person name="Nishiyama T."/>
            <person name="Ueda K."/>
        </authorList>
    </citation>
    <scope>NUCLEOTIDE SEQUENCE</scope>
    <source>
        <strain evidence="14">JCM 16183</strain>
    </source>
</reference>
<dbReference type="SUPFAM" id="SSF51735">
    <property type="entry name" value="NAD(P)-binding Rossmann-fold domains"/>
    <property type="match status" value="1"/>
</dbReference>
<evidence type="ECO:0000256" key="9">
    <source>
        <dbReference type="ARBA" id="ARBA00032024"/>
    </source>
</evidence>
<dbReference type="EMBL" id="AP025628">
    <property type="protein sequence ID" value="BDG60532.1"/>
    <property type="molecule type" value="Genomic_DNA"/>
</dbReference>
<dbReference type="SUPFAM" id="SSF48179">
    <property type="entry name" value="6-phosphogluconate dehydrogenase C-terminal domain-like"/>
    <property type="match status" value="1"/>
</dbReference>
<dbReference type="Gene3D" id="1.10.1040.10">
    <property type="entry name" value="N-(1-d-carboxylethyl)-l-norvaline Dehydrogenase, domain 2"/>
    <property type="match status" value="1"/>
</dbReference>
<keyword evidence="8 11" id="KW-0560">Oxidoreductase</keyword>
<dbReference type="Gene3D" id="3.40.50.720">
    <property type="entry name" value="NAD(P)-binding Rossmann-like Domain"/>
    <property type="match status" value="1"/>
</dbReference>
<sequence length="339" mass="34449">MAGEAPRRRIAVVGAGAIGSLFGAFLTLAGEEVWLVNPPGPHLEIIRQQGLRVVPAGGAAVMGGEPVRVVRPRVSSDPAEVGAVDLVLIAVKAYRTREAVRWALPLLGPGTAVLTLQNGLGNAEAIEEAVGAGRVVVGVTSHGAGRPEPGLVVHAGAGPTVIGPWRGAPPAFAGEVAAVLRRAGIEVEVVGAAGVERALWTKLAVNAAINGPGALLRVPNGALVESPSARRLLRSAAREVAAVAGRRGTPVLDPDPAARAEAVARATGPNRCSMLQDVERGRPTEVEAIYGAVVAEAGRLGVPVPTCADLYLLIRALEETRPRQGPEGLQAGGAPGTSA</sequence>
<dbReference type="InterPro" id="IPR050838">
    <property type="entry name" value="Ketopantoate_reductase"/>
</dbReference>
<gene>
    <name evidence="14" type="ORF">caldi_16220</name>
</gene>
<dbReference type="KEGG" id="cmic:caldi_16220"/>
<dbReference type="InterPro" id="IPR013332">
    <property type="entry name" value="KPR_N"/>
</dbReference>
<name>A0AA35CK05_9FIRM</name>
<comment type="similarity">
    <text evidence="3 11">Belongs to the ketopantoate reductase family.</text>
</comment>
<dbReference type="AlphaFoldDB" id="A0AA35CK05"/>
<dbReference type="InterPro" id="IPR013328">
    <property type="entry name" value="6PGD_dom2"/>
</dbReference>
<dbReference type="Pfam" id="PF02558">
    <property type="entry name" value="ApbA"/>
    <property type="match status" value="1"/>
</dbReference>
<comment type="pathway">
    <text evidence="2 11">Cofactor biosynthesis; (R)-pantothenate biosynthesis; (R)-pantoate from 3-methyl-2-oxobutanoate: step 2/2.</text>
</comment>
<dbReference type="GO" id="GO:0008677">
    <property type="term" value="F:2-dehydropantoate 2-reductase activity"/>
    <property type="evidence" value="ECO:0007669"/>
    <property type="project" value="UniProtKB-EC"/>
</dbReference>
<dbReference type="RefSeq" id="WP_264844553.1">
    <property type="nucleotide sequence ID" value="NZ_AP025628.1"/>
</dbReference>
<dbReference type="InterPro" id="IPR036291">
    <property type="entry name" value="NAD(P)-bd_dom_sf"/>
</dbReference>
<evidence type="ECO:0000259" key="13">
    <source>
        <dbReference type="Pfam" id="PF08546"/>
    </source>
</evidence>
<keyword evidence="6 11" id="KW-0566">Pantothenate biosynthesis</keyword>
<evidence type="ECO:0000256" key="11">
    <source>
        <dbReference type="RuleBase" id="RU362068"/>
    </source>
</evidence>
<dbReference type="InterPro" id="IPR003710">
    <property type="entry name" value="ApbA"/>
</dbReference>
<keyword evidence="15" id="KW-1185">Reference proteome</keyword>
<dbReference type="GO" id="GO:0015940">
    <property type="term" value="P:pantothenate biosynthetic process"/>
    <property type="evidence" value="ECO:0007669"/>
    <property type="project" value="UniProtKB-KW"/>
</dbReference>
<dbReference type="EC" id="1.1.1.169" evidence="4 11"/>
<protein>
    <recommendedName>
        <fullName evidence="5 11">2-dehydropantoate 2-reductase</fullName>
        <ecNumber evidence="4 11">1.1.1.169</ecNumber>
    </recommendedName>
    <alternativeName>
        <fullName evidence="9 11">Ketopantoate reductase</fullName>
    </alternativeName>
</protein>
<comment type="function">
    <text evidence="1 11">Catalyzes the NADPH-dependent reduction of ketopantoate into pantoic acid.</text>
</comment>
<comment type="catalytic activity">
    <reaction evidence="10 11">
        <text>(R)-pantoate + NADP(+) = 2-dehydropantoate + NADPH + H(+)</text>
        <dbReference type="Rhea" id="RHEA:16233"/>
        <dbReference type="ChEBI" id="CHEBI:11561"/>
        <dbReference type="ChEBI" id="CHEBI:15378"/>
        <dbReference type="ChEBI" id="CHEBI:15980"/>
        <dbReference type="ChEBI" id="CHEBI:57783"/>
        <dbReference type="ChEBI" id="CHEBI:58349"/>
        <dbReference type="EC" id="1.1.1.169"/>
    </reaction>
</comment>
<evidence type="ECO:0000259" key="12">
    <source>
        <dbReference type="Pfam" id="PF02558"/>
    </source>
</evidence>
<dbReference type="GO" id="GO:0050661">
    <property type="term" value="F:NADP binding"/>
    <property type="evidence" value="ECO:0007669"/>
    <property type="project" value="TreeGrafter"/>
</dbReference>
<organism evidence="14 15">
    <name type="scientific">Caldinitratiruptor microaerophilus</name>
    <dbReference type="NCBI Taxonomy" id="671077"/>
    <lineage>
        <taxon>Bacteria</taxon>
        <taxon>Bacillati</taxon>
        <taxon>Bacillota</taxon>
        <taxon>Clostridia</taxon>
        <taxon>Eubacteriales</taxon>
        <taxon>Symbiobacteriaceae</taxon>
        <taxon>Caldinitratiruptor</taxon>
    </lineage>
</organism>
<evidence type="ECO:0000256" key="8">
    <source>
        <dbReference type="ARBA" id="ARBA00023002"/>
    </source>
</evidence>
<dbReference type="Proteomes" id="UP001163687">
    <property type="component" value="Chromosome"/>
</dbReference>
<dbReference type="PANTHER" id="PTHR43765">
    <property type="entry name" value="2-DEHYDROPANTOATE 2-REDUCTASE-RELATED"/>
    <property type="match status" value="1"/>
</dbReference>
<evidence type="ECO:0000256" key="10">
    <source>
        <dbReference type="ARBA" id="ARBA00048793"/>
    </source>
</evidence>
<evidence type="ECO:0000256" key="4">
    <source>
        <dbReference type="ARBA" id="ARBA00013014"/>
    </source>
</evidence>
<dbReference type="InterPro" id="IPR008927">
    <property type="entry name" value="6-PGluconate_DH-like_C_sf"/>
</dbReference>
<accession>A0AA35CK05</accession>
<evidence type="ECO:0000256" key="5">
    <source>
        <dbReference type="ARBA" id="ARBA00019465"/>
    </source>
</evidence>
<evidence type="ECO:0000256" key="3">
    <source>
        <dbReference type="ARBA" id="ARBA00007870"/>
    </source>
</evidence>
<dbReference type="NCBIfam" id="TIGR00745">
    <property type="entry name" value="apbA_panE"/>
    <property type="match status" value="1"/>
</dbReference>
<evidence type="ECO:0000313" key="14">
    <source>
        <dbReference type="EMBL" id="BDG60532.1"/>
    </source>
</evidence>
<dbReference type="FunFam" id="1.10.1040.10:FF:000017">
    <property type="entry name" value="2-dehydropantoate 2-reductase"/>
    <property type="match status" value="1"/>
</dbReference>